<dbReference type="EMBL" id="NKJJ02000008">
    <property type="protein sequence ID" value="TPR10169.1"/>
    <property type="molecule type" value="Genomic_DNA"/>
</dbReference>
<dbReference type="VEuPathDB" id="FungiDB:ATCC64974_73400"/>
<feature type="region of interest" description="Disordered" evidence="1">
    <location>
        <begin position="301"/>
        <end position="332"/>
    </location>
</feature>
<name>A0A505IGV7_ASPNG</name>
<feature type="region of interest" description="Disordered" evidence="1">
    <location>
        <begin position="426"/>
        <end position="459"/>
    </location>
</feature>
<dbReference type="Proteomes" id="UP000197666">
    <property type="component" value="Unassembled WGS sequence"/>
</dbReference>
<dbReference type="VEuPathDB" id="FungiDB:ASPNIDRAFT2_1124009"/>
<evidence type="ECO:0000256" key="1">
    <source>
        <dbReference type="SAM" id="MobiDB-lite"/>
    </source>
</evidence>
<comment type="caution">
    <text evidence="2">The sequence shown here is derived from an EMBL/GenBank/DDBJ whole genome shotgun (WGS) entry which is preliminary data.</text>
</comment>
<protein>
    <submittedName>
        <fullName evidence="2">Tetratricopeptide repeat family protein</fullName>
    </submittedName>
</protein>
<feature type="compositionally biased region" description="Basic and acidic residues" evidence="1">
    <location>
        <begin position="55"/>
        <end position="65"/>
    </location>
</feature>
<gene>
    <name evidence="2" type="ORF">CAN33_0055125</name>
</gene>
<evidence type="ECO:0000313" key="2">
    <source>
        <dbReference type="EMBL" id="TPR10169.1"/>
    </source>
</evidence>
<dbReference type="AlphaFoldDB" id="A0A505IGV7"/>
<reference evidence="3" key="1">
    <citation type="submission" date="2018-10" db="EMBL/GenBank/DDBJ databases">
        <title>FDA dAtabase for Regulatory Grade micrObial Sequences (FDA-ARGOS): Supporting development and validation of Infectious Disease Dx tests.</title>
        <authorList>
            <person name="Kerrigan L."/>
            <person name="Tallon L."/>
            <person name="Sadzewicz L."/>
            <person name="Sengamalay N."/>
            <person name="Ott S."/>
            <person name="Godinez A."/>
            <person name="Nagaraj S."/>
            <person name="Vavikolanu K."/>
            <person name="Nadendla S."/>
            <person name="George J."/>
            <person name="Sichtig H."/>
        </authorList>
    </citation>
    <scope>NUCLEOTIDE SEQUENCE [LARGE SCALE GENOMIC DNA]</scope>
    <source>
        <strain evidence="3">FDAARGOS_311</strain>
    </source>
</reference>
<proteinExistence type="predicted"/>
<accession>A0A505IGV7</accession>
<evidence type="ECO:0000313" key="3">
    <source>
        <dbReference type="Proteomes" id="UP000197666"/>
    </source>
</evidence>
<feature type="compositionally biased region" description="Basic and acidic residues" evidence="1">
    <location>
        <begin position="1"/>
        <end position="15"/>
    </location>
</feature>
<organism evidence="2 3">
    <name type="scientific">Aspergillus niger</name>
    <dbReference type="NCBI Taxonomy" id="5061"/>
    <lineage>
        <taxon>Eukaryota</taxon>
        <taxon>Fungi</taxon>
        <taxon>Dikarya</taxon>
        <taxon>Ascomycota</taxon>
        <taxon>Pezizomycotina</taxon>
        <taxon>Eurotiomycetes</taxon>
        <taxon>Eurotiomycetidae</taxon>
        <taxon>Eurotiales</taxon>
        <taxon>Aspergillaceae</taxon>
        <taxon>Aspergillus</taxon>
        <taxon>Aspergillus subgen. Circumdati</taxon>
    </lineage>
</organism>
<sequence>MCGADDNRTRQRISEPEGSAQDGGTRPAFASDGIDQENARGSTFKVIEYNPPCDETSRPKNRERGGAQSQSAERQHQALSEFKRLICDLPRTETWKEWISVADPKREEFVRGLVEGFAPPDVLSALPRKSPMSTELALLHEYGNSVKVSCATVALRSTRSNDDVYEAMRNVFGSDAKTKSLEALVRGAKWVNRTISLLTNTEWALRGWDTAFLAARRIRFYARFSDYSIKPEQVLMGYRGSYLEDTPDTSVPLAIPLIIQRIFQNSISLQDICKCLGYELSVIEPLQVLFDKIFQSPNNAKRRRRLEPAQSAKRQRHANSVPLLTDRASQEIPDDLHQPTLRASFSEHTLQNLFGDIPSLTDSISGLAPSNFPQASESTPQGDNVRTSDAWFSTYLDPEAGESEAPGDDPMTSGVWFSTYLDPEAGEAEALGDDPMANDMWFSTYRDSQAGESVPHRRP</sequence>
<dbReference type="OrthoDB" id="4369665at2759"/>
<feature type="region of interest" description="Disordered" evidence="1">
    <location>
        <begin position="1"/>
        <end position="75"/>
    </location>
</feature>